<evidence type="ECO:0000313" key="11">
    <source>
        <dbReference type="EMBL" id="CBY21708.1"/>
    </source>
</evidence>
<feature type="coiled-coil region" evidence="8">
    <location>
        <begin position="595"/>
        <end position="622"/>
    </location>
</feature>
<evidence type="ECO:0000256" key="3">
    <source>
        <dbReference type="ARBA" id="ARBA00022840"/>
    </source>
</evidence>
<dbReference type="Gene3D" id="2.60.200.20">
    <property type="match status" value="1"/>
</dbReference>
<feature type="coiled-coil region" evidence="8">
    <location>
        <begin position="366"/>
        <end position="447"/>
    </location>
</feature>
<sequence>MVEDSSIKVAIRLRPFNDREKKQANGSQLVIGMEGKNVVISHPEKTQSKTFKFDNALWSHDEFKEETNGYLSPAGSKYADQNHVYKELGAPLLENALKGFNCAIFAYGQTGSGKSYSIFGNETNQGIIPMIINNLYKHIDESRSKGDVDFAVRVTMLEIYNEEVRDLFTSTKKKLDIRMNKKKEFYVPGLIDQQVYSYKDVNTWIKTGDENRTIGATKMNQTSSRAHTIFTVKLTQTFKSNSEVRESEMVLVDLAGSERTGKAETTGTRRKEGININQSLTTLGQVFKALYELQKPVKDGKTKNTIQPPYRNSSLTMLLQKALSGNSKTVMIAAISPDLNNFDESMSTLNYANTVKALKTKAVVNIQSKNQAMDDLQAELDRLRQEQANYKAVEVQKIVEVQNLSDEERRELEEKMEKQRQELEIEIKNRENEINALTSDYENRLEQHKAESEARIKKLNDFQERKRTEPHLWNLAKDSRETGNIIHFLQRGVTMGGSQHSSGIPLKYPGIMPQHIRITNNNNKLISLEFTQQGQQSKFPVHINGKSVSTRVKHKLFHGDQISFGMALVFVLHHPEDASERVRNGEDPSRGHKSYDEVMDQIDSYENQLKDNQRSLADSNERIQLMQDVAKANFIGRELFKNVFYEIVNPKKSLANVENGIKSTYIYAQNDDGVGYYLEKEQFEENFSHMEGMYADFQRGKDVDLEPGVDPFVKDGLACNLVGVSQVRMNPVGYVGEKWQTIKLFNLSGENLGTGRVKHGPCDELGNRQDVFRGQVNYSVEFEKLRFAKLKPKTTEIHYSFIGKQEKTRPQSKEIPDFEGDKKIVLLGPENRLLRDQLAGGTVWIQIHGIIKGRERLNREMTGMTEPIVDEEKENMSIELEDLKLQLAQQNDTIANEKKLRDQQQKVLADLVAGQKVLMETITAQREAPQTPSTDYTDDFNDLKRRFDAFSSRPPPPPPNYSREFEEINKKLEENSRHRATINNFSQTIINRMHQDNRYIHNKLNFLIQDQKISVALRNDVASYLSNSSGGHQWWTPELFKQLMREIKLVNAKVDKLLKCACKCDEKEIKDVEALINDFEFPDIKSPGPVSLKAPAVEKDMKPKQHKLEVQIKSANTYEQLTIEELEELQELNVQSEVVTNYSVHEQPSANQNRPKSGKKAIESSKTKQPVEQAPKPPTTLAIKSADDKNANKTKPVQPSSSATGPTQKTKSEKSANNVPSSKPVDSKKSEPKTATKPPISKEDSKKNDSKKKNSKNSKDPLKTSSRSISPPVPPSSQDENGNPSSEACAIM</sequence>
<dbReference type="EMBL" id="FN653017">
    <property type="protein sequence ID" value="CBY21708.1"/>
    <property type="molecule type" value="Genomic_DNA"/>
</dbReference>
<dbReference type="InterPro" id="IPR001752">
    <property type="entry name" value="Kinesin_motor_dom"/>
</dbReference>
<dbReference type="SUPFAM" id="SSF49879">
    <property type="entry name" value="SMAD/FHA domain"/>
    <property type="match status" value="1"/>
</dbReference>
<keyword evidence="4 8" id="KW-0175">Coiled coil</keyword>
<dbReference type="Pfam" id="PF00498">
    <property type="entry name" value="FHA"/>
    <property type="match status" value="1"/>
</dbReference>
<keyword evidence="2 7" id="KW-0547">Nucleotide-binding</keyword>
<dbReference type="OrthoDB" id="10385220at2759"/>
<dbReference type="GO" id="GO:0005524">
    <property type="term" value="F:ATP binding"/>
    <property type="evidence" value="ECO:0007669"/>
    <property type="project" value="UniProtKB-UniRule"/>
</dbReference>
<keyword evidence="6" id="KW-0963">Cytoplasm</keyword>
<keyword evidence="12" id="KW-1185">Reference proteome</keyword>
<proteinExistence type="inferred from homology"/>
<dbReference type="PROSITE" id="PS00411">
    <property type="entry name" value="KINESIN_MOTOR_1"/>
    <property type="match status" value="1"/>
</dbReference>
<evidence type="ECO:0000256" key="4">
    <source>
        <dbReference type="ARBA" id="ARBA00023054"/>
    </source>
</evidence>
<dbReference type="InterPro" id="IPR027417">
    <property type="entry name" value="P-loop_NTPase"/>
</dbReference>
<protein>
    <recommendedName>
        <fullName evidence="10">Kinesin motor domain-containing protein</fullName>
    </recommendedName>
</protein>
<accession>E4WV26</accession>
<feature type="compositionally biased region" description="Polar residues" evidence="9">
    <location>
        <begin position="1144"/>
        <end position="1155"/>
    </location>
</feature>
<evidence type="ECO:0000256" key="7">
    <source>
        <dbReference type="PROSITE-ProRule" id="PRU00283"/>
    </source>
</evidence>
<evidence type="ECO:0000256" key="6">
    <source>
        <dbReference type="ARBA" id="ARBA00023212"/>
    </source>
</evidence>
<organism evidence="11">
    <name type="scientific">Oikopleura dioica</name>
    <name type="common">Tunicate</name>
    <dbReference type="NCBI Taxonomy" id="34765"/>
    <lineage>
        <taxon>Eukaryota</taxon>
        <taxon>Metazoa</taxon>
        <taxon>Chordata</taxon>
        <taxon>Tunicata</taxon>
        <taxon>Appendicularia</taxon>
        <taxon>Copelata</taxon>
        <taxon>Oikopleuridae</taxon>
        <taxon>Oikopleura</taxon>
    </lineage>
</organism>
<feature type="coiled-coil region" evidence="8">
    <location>
        <begin position="873"/>
        <end position="900"/>
    </location>
</feature>
<dbReference type="InterPro" id="IPR027640">
    <property type="entry name" value="Kinesin-like_fam"/>
</dbReference>
<feature type="binding site" evidence="7">
    <location>
        <begin position="108"/>
        <end position="115"/>
    </location>
    <ligand>
        <name>ATP</name>
        <dbReference type="ChEBI" id="CHEBI:30616"/>
    </ligand>
</feature>
<dbReference type="GO" id="GO:0007018">
    <property type="term" value="P:microtubule-based movement"/>
    <property type="evidence" value="ECO:0007669"/>
    <property type="project" value="InterPro"/>
</dbReference>
<dbReference type="GO" id="GO:0008017">
    <property type="term" value="F:microtubule binding"/>
    <property type="evidence" value="ECO:0007669"/>
    <property type="project" value="InterPro"/>
</dbReference>
<evidence type="ECO:0000313" key="12">
    <source>
        <dbReference type="Proteomes" id="UP000001307"/>
    </source>
</evidence>
<comment type="similarity">
    <text evidence="7">Belongs to the TRAFAC class myosin-kinesin ATPase superfamily. Kinesin family.</text>
</comment>
<evidence type="ECO:0000256" key="5">
    <source>
        <dbReference type="ARBA" id="ARBA00023175"/>
    </source>
</evidence>
<feature type="compositionally biased region" description="Basic and acidic residues" evidence="9">
    <location>
        <begin position="1225"/>
        <end position="1262"/>
    </location>
</feature>
<evidence type="ECO:0000259" key="10">
    <source>
        <dbReference type="PROSITE" id="PS50067"/>
    </source>
</evidence>
<dbReference type="Gene3D" id="3.40.850.10">
    <property type="entry name" value="Kinesin motor domain"/>
    <property type="match status" value="1"/>
</dbReference>
<evidence type="ECO:0000256" key="8">
    <source>
        <dbReference type="SAM" id="Coils"/>
    </source>
</evidence>
<dbReference type="SUPFAM" id="SSF52540">
    <property type="entry name" value="P-loop containing nucleoside triphosphate hydrolases"/>
    <property type="match status" value="1"/>
</dbReference>
<dbReference type="PRINTS" id="PR00380">
    <property type="entry name" value="KINESINHEAVY"/>
</dbReference>
<keyword evidence="5 7" id="KW-0505">Motor protein</keyword>
<feature type="compositionally biased region" description="Polar residues" evidence="9">
    <location>
        <begin position="1193"/>
        <end position="1219"/>
    </location>
</feature>
<comment type="subcellular location">
    <subcellularLocation>
        <location evidence="1">Cytoplasm</location>
        <location evidence="1">Cytoskeleton</location>
    </subcellularLocation>
</comment>
<dbReference type="GO" id="GO:0005856">
    <property type="term" value="C:cytoskeleton"/>
    <property type="evidence" value="ECO:0007669"/>
    <property type="project" value="UniProtKB-SubCell"/>
</dbReference>
<dbReference type="PANTHER" id="PTHR47968">
    <property type="entry name" value="CENTROMERE PROTEIN E"/>
    <property type="match status" value="1"/>
</dbReference>
<dbReference type="InParanoid" id="E4WV26"/>
<reference evidence="11" key="1">
    <citation type="journal article" date="2010" name="Science">
        <title>Plasticity of animal genome architecture unmasked by rapid evolution of a pelagic tunicate.</title>
        <authorList>
            <person name="Denoeud F."/>
            <person name="Henriet S."/>
            <person name="Mungpakdee S."/>
            <person name="Aury J.M."/>
            <person name="Da Silva C."/>
            <person name="Brinkmann H."/>
            <person name="Mikhaleva J."/>
            <person name="Olsen L.C."/>
            <person name="Jubin C."/>
            <person name="Canestro C."/>
            <person name="Bouquet J.M."/>
            <person name="Danks G."/>
            <person name="Poulain J."/>
            <person name="Campsteijn C."/>
            <person name="Adamski M."/>
            <person name="Cross I."/>
            <person name="Yadetie F."/>
            <person name="Muffato M."/>
            <person name="Louis A."/>
            <person name="Butcher S."/>
            <person name="Tsagkogeorga G."/>
            <person name="Konrad A."/>
            <person name="Singh S."/>
            <person name="Jensen M.F."/>
            <person name="Cong E.H."/>
            <person name="Eikeseth-Otteraa H."/>
            <person name="Noel B."/>
            <person name="Anthouard V."/>
            <person name="Porcel B.M."/>
            <person name="Kachouri-Lafond R."/>
            <person name="Nishino A."/>
            <person name="Ugolini M."/>
            <person name="Chourrout P."/>
            <person name="Nishida H."/>
            <person name="Aasland R."/>
            <person name="Huzurbazar S."/>
            <person name="Westhof E."/>
            <person name="Delsuc F."/>
            <person name="Lehrach H."/>
            <person name="Reinhardt R."/>
            <person name="Weissenbach J."/>
            <person name="Roy S.W."/>
            <person name="Artiguenave F."/>
            <person name="Postlethwait J.H."/>
            <person name="Manak J.R."/>
            <person name="Thompson E.M."/>
            <person name="Jaillon O."/>
            <person name="Du Pasquier L."/>
            <person name="Boudinot P."/>
            <person name="Liberles D.A."/>
            <person name="Volff J.N."/>
            <person name="Philippe H."/>
            <person name="Lenhard B."/>
            <person name="Roest Crollius H."/>
            <person name="Wincker P."/>
            <person name="Chourrout D."/>
        </authorList>
    </citation>
    <scope>NUCLEOTIDE SEQUENCE [LARGE SCALE GENOMIC DNA]</scope>
</reference>
<name>E4WV26_OIKDI</name>
<dbReference type="InterPro" id="IPR036961">
    <property type="entry name" value="Kinesin_motor_dom_sf"/>
</dbReference>
<feature type="domain" description="Kinesin motor" evidence="10">
    <location>
        <begin position="6"/>
        <end position="358"/>
    </location>
</feature>
<evidence type="ECO:0000256" key="9">
    <source>
        <dbReference type="SAM" id="MobiDB-lite"/>
    </source>
</evidence>
<evidence type="ECO:0000256" key="2">
    <source>
        <dbReference type="ARBA" id="ARBA00022741"/>
    </source>
</evidence>
<dbReference type="Proteomes" id="UP000001307">
    <property type="component" value="Unassembled WGS sequence"/>
</dbReference>
<dbReference type="PANTHER" id="PTHR47968:SF75">
    <property type="entry name" value="CENTROMERE-ASSOCIATED PROTEIN E"/>
    <property type="match status" value="1"/>
</dbReference>
<dbReference type="InterPro" id="IPR000253">
    <property type="entry name" value="FHA_dom"/>
</dbReference>
<keyword evidence="6" id="KW-0206">Cytoskeleton</keyword>
<keyword evidence="3 7" id="KW-0067">ATP-binding</keyword>
<gene>
    <name evidence="11" type="ORF">GSOID_T00009483001</name>
</gene>
<dbReference type="InterPro" id="IPR019821">
    <property type="entry name" value="Kinesin_motor_CS"/>
</dbReference>
<dbReference type="PROSITE" id="PS50067">
    <property type="entry name" value="KINESIN_MOTOR_2"/>
    <property type="match status" value="1"/>
</dbReference>
<evidence type="ECO:0000256" key="1">
    <source>
        <dbReference type="ARBA" id="ARBA00004245"/>
    </source>
</evidence>
<dbReference type="SMART" id="SM00129">
    <property type="entry name" value="KISc"/>
    <property type="match status" value="1"/>
</dbReference>
<dbReference type="Pfam" id="PF00225">
    <property type="entry name" value="Kinesin"/>
    <property type="match status" value="1"/>
</dbReference>
<dbReference type="InterPro" id="IPR008984">
    <property type="entry name" value="SMAD_FHA_dom_sf"/>
</dbReference>
<dbReference type="GO" id="GO:0003777">
    <property type="term" value="F:microtubule motor activity"/>
    <property type="evidence" value="ECO:0007669"/>
    <property type="project" value="InterPro"/>
</dbReference>
<feature type="region of interest" description="Disordered" evidence="9">
    <location>
        <begin position="1144"/>
        <end position="1292"/>
    </location>
</feature>